<name>J9DUZ1_EDHAE</name>
<reference evidence="2" key="2">
    <citation type="submission" date="2015-07" db="EMBL/GenBank/DDBJ databases">
        <title>Contrasting host-pathogen interactions and genome evolution in two generalist and specialist microsporidian pathogens of mosquitoes.</title>
        <authorList>
            <consortium name="The Broad Institute Genomics Platform"/>
            <consortium name="The Broad Institute Genome Sequencing Center for Infectious Disease"/>
            <person name="Cuomo C.A."/>
            <person name="Sanscrainte N.D."/>
            <person name="Goldberg J.M."/>
            <person name="Heiman D."/>
            <person name="Young S."/>
            <person name="Zeng Q."/>
            <person name="Becnel J.J."/>
            <person name="Birren B.W."/>
        </authorList>
    </citation>
    <scope>NUCLEOTIDE SEQUENCE [LARGE SCALE GENOMIC DNA]</scope>
    <source>
        <strain evidence="2">USNM 41457</strain>
    </source>
</reference>
<sequence length="136" mass="16472">MDEIDYKRKKIRFLHQYHCNFFRFDILYPLNLSITVEKQKPLKEYFSSLQFISKTFKISTRDDINSLLPKKTHNPEEFIEHLETSRPILCKNIQSSALSCALKKLEEEYSDIFFARYLCCRKSRKTRVQFKFFIEP</sequence>
<dbReference type="HOGENOM" id="CLU_1875397_0_0_1"/>
<reference evidence="1 2" key="1">
    <citation type="submission" date="2011-08" db="EMBL/GenBank/DDBJ databases">
        <authorList>
            <person name="Liu Z.J."/>
            <person name="Shi F.L."/>
            <person name="Lu J.Q."/>
            <person name="Li M."/>
            <person name="Wang Z.L."/>
        </authorList>
    </citation>
    <scope>NUCLEOTIDE SEQUENCE [LARGE SCALE GENOMIC DNA]</scope>
    <source>
        <strain evidence="1 2">USNM 41457</strain>
    </source>
</reference>
<organism evidence="1 2">
    <name type="scientific">Edhazardia aedis (strain USNM 41457)</name>
    <name type="common">Microsporidian parasite</name>
    <dbReference type="NCBI Taxonomy" id="1003232"/>
    <lineage>
        <taxon>Eukaryota</taxon>
        <taxon>Fungi</taxon>
        <taxon>Fungi incertae sedis</taxon>
        <taxon>Microsporidia</taxon>
        <taxon>Edhazardia</taxon>
    </lineage>
</organism>
<dbReference type="Proteomes" id="UP000003163">
    <property type="component" value="Unassembled WGS sequence"/>
</dbReference>
<keyword evidence="2" id="KW-1185">Reference proteome</keyword>
<evidence type="ECO:0000313" key="1">
    <source>
        <dbReference type="EMBL" id="EJW05082.1"/>
    </source>
</evidence>
<dbReference type="VEuPathDB" id="MicrosporidiaDB:EDEG_00863"/>
<protein>
    <submittedName>
        <fullName evidence="1">Uncharacterized protein</fullName>
    </submittedName>
</protein>
<accession>J9DUZ1</accession>
<dbReference type="EMBL" id="AFBI03000010">
    <property type="protein sequence ID" value="EJW05082.1"/>
    <property type="molecule type" value="Genomic_DNA"/>
</dbReference>
<gene>
    <name evidence="1" type="ORF">EDEG_00863</name>
</gene>
<dbReference type="AlphaFoldDB" id="J9DUZ1"/>
<comment type="caution">
    <text evidence="1">The sequence shown here is derived from an EMBL/GenBank/DDBJ whole genome shotgun (WGS) entry which is preliminary data.</text>
</comment>
<evidence type="ECO:0000313" key="2">
    <source>
        <dbReference type="Proteomes" id="UP000003163"/>
    </source>
</evidence>
<proteinExistence type="predicted"/>
<dbReference type="InParanoid" id="J9DUZ1"/>